<sequence>MHKLIDQLIEYILNLFSESARYETQQQKVTSSSEGCKDYKNQWETEFIVGTGRMLKDGDRKNFNQCTQIKAGVCNQLNYLFNHSFFQKLKSEFQISTVRK</sequence>
<dbReference type="HOGENOM" id="CLU_2311805_0_0_1"/>
<reference evidence="2" key="1">
    <citation type="journal article" date="2006" name="PLoS Biol.">
        <title>Macronuclear genome sequence of the ciliate Tetrahymena thermophila, a model eukaryote.</title>
        <authorList>
            <person name="Eisen J.A."/>
            <person name="Coyne R.S."/>
            <person name="Wu M."/>
            <person name="Wu D."/>
            <person name="Thiagarajan M."/>
            <person name="Wortman J.R."/>
            <person name="Badger J.H."/>
            <person name="Ren Q."/>
            <person name="Amedeo P."/>
            <person name="Jones K.M."/>
            <person name="Tallon L.J."/>
            <person name="Delcher A.L."/>
            <person name="Salzberg S.L."/>
            <person name="Silva J.C."/>
            <person name="Haas B.J."/>
            <person name="Majoros W.H."/>
            <person name="Farzad M."/>
            <person name="Carlton J.M."/>
            <person name="Smith R.K. Jr."/>
            <person name="Garg J."/>
            <person name="Pearlman R.E."/>
            <person name="Karrer K.M."/>
            <person name="Sun L."/>
            <person name="Manning G."/>
            <person name="Elde N.C."/>
            <person name="Turkewitz A.P."/>
            <person name="Asai D.J."/>
            <person name="Wilkes D.E."/>
            <person name="Wang Y."/>
            <person name="Cai H."/>
            <person name="Collins K."/>
            <person name="Stewart B.A."/>
            <person name="Lee S.R."/>
            <person name="Wilamowska K."/>
            <person name="Weinberg Z."/>
            <person name="Ruzzo W.L."/>
            <person name="Wloga D."/>
            <person name="Gaertig J."/>
            <person name="Frankel J."/>
            <person name="Tsao C.-C."/>
            <person name="Gorovsky M.A."/>
            <person name="Keeling P.J."/>
            <person name="Waller R.F."/>
            <person name="Patron N.J."/>
            <person name="Cherry J.M."/>
            <person name="Stover N.A."/>
            <person name="Krieger C.J."/>
            <person name="del Toro C."/>
            <person name="Ryder H.F."/>
            <person name="Williamson S.C."/>
            <person name="Barbeau R.A."/>
            <person name="Hamilton E.P."/>
            <person name="Orias E."/>
        </authorList>
    </citation>
    <scope>NUCLEOTIDE SEQUENCE [LARGE SCALE GENOMIC DNA]</scope>
    <source>
        <strain evidence="2">SB210</strain>
    </source>
</reference>
<dbReference type="GeneID" id="7840322"/>
<dbReference type="RefSeq" id="XP_001009287.1">
    <property type="nucleotide sequence ID" value="XM_001009287.1"/>
</dbReference>
<organism evidence="1 2">
    <name type="scientific">Tetrahymena thermophila (strain SB210)</name>
    <dbReference type="NCBI Taxonomy" id="312017"/>
    <lineage>
        <taxon>Eukaryota</taxon>
        <taxon>Sar</taxon>
        <taxon>Alveolata</taxon>
        <taxon>Ciliophora</taxon>
        <taxon>Intramacronucleata</taxon>
        <taxon>Oligohymenophorea</taxon>
        <taxon>Hymenostomatida</taxon>
        <taxon>Tetrahymenina</taxon>
        <taxon>Tetrahymenidae</taxon>
        <taxon>Tetrahymena</taxon>
    </lineage>
</organism>
<dbReference type="EMBL" id="GG662825">
    <property type="protein sequence ID" value="EAR89042.1"/>
    <property type="molecule type" value="Genomic_DNA"/>
</dbReference>
<gene>
    <name evidence="1" type="ORF">TTHERM_00846960</name>
</gene>
<protein>
    <submittedName>
        <fullName evidence="1">Uncharacterized protein</fullName>
    </submittedName>
</protein>
<proteinExistence type="predicted"/>
<dbReference type="KEGG" id="tet:TTHERM_00846960"/>
<name>Q22UT4_TETTS</name>
<dbReference type="Proteomes" id="UP000009168">
    <property type="component" value="Unassembled WGS sequence"/>
</dbReference>
<keyword evidence="2" id="KW-1185">Reference proteome</keyword>
<accession>Q22UT4</accession>
<evidence type="ECO:0000313" key="1">
    <source>
        <dbReference type="EMBL" id="EAR89042.1"/>
    </source>
</evidence>
<evidence type="ECO:0000313" key="2">
    <source>
        <dbReference type="Proteomes" id="UP000009168"/>
    </source>
</evidence>
<dbReference type="InParanoid" id="Q22UT4"/>
<dbReference type="AlphaFoldDB" id="Q22UT4"/>